<accession>A0A892I6Z8</accession>
<dbReference type="RefSeq" id="WP_006764676.1">
    <property type="nucleotide sequence ID" value="NZ_CABVPR010000047.1"/>
</dbReference>
<gene>
    <name evidence="2" type="ORF">I6K02_12325</name>
</gene>
<feature type="chain" id="PRO_5034495247" evidence="1">
    <location>
        <begin position="24"/>
        <end position="96"/>
    </location>
</feature>
<evidence type="ECO:0000313" key="2">
    <source>
        <dbReference type="EMBL" id="QRO76690.1"/>
    </source>
</evidence>
<evidence type="ECO:0000313" key="3">
    <source>
        <dbReference type="Proteomes" id="UP000625568"/>
    </source>
</evidence>
<protein>
    <submittedName>
        <fullName evidence="2">DUF4148 domain-containing protein</fullName>
    </submittedName>
</protein>
<keyword evidence="3" id="KW-1185">Reference proteome</keyword>
<name>A0A892I6Z8_9BURK</name>
<dbReference type="GeneID" id="93127430"/>
<keyword evidence="1" id="KW-0732">Signal</keyword>
<dbReference type="Pfam" id="PF13663">
    <property type="entry name" value="DUF4148"/>
    <property type="match status" value="1"/>
</dbReference>
<proteinExistence type="predicted"/>
<organism evidence="2 3">
    <name type="scientific">Burkholderia dolosa</name>
    <dbReference type="NCBI Taxonomy" id="152500"/>
    <lineage>
        <taxon>Bacteria</taxon>
        <taxon>Pseudomonadati</taxon>
        <taxon>Pseudomonadota</taxon>
        <taxon>Betaproteobacteria</taxon>
        <taxon>Burkholderiales</taxon>
        <taxon>Burkholderiaceae</taxon>
        <taxon>Burkholderia</taxon>
        <taxon>Burkholderia cepacia complex</taxon>
    </lineage>
</organism>
<sequence length="96" mass="10107">MNTLLMRFAFVAAAAAPLSSAYAQTDASVPPAPGLTRAQVVAELKQAYLDGELPTNDGNYPPSDATRARNRELAQIAHPAWVAHAESGTQTTSAQQ</sequence>
<reference evidence="2 3" key="1">
    <citation type="submission" date="2021-02" db="EMBL/GenBank/DDBJ databases">
        <title>FDA dAtabase for Regulatory Grade micrObial Sequences (FDA-ARGOS): Supporting development and validation of Infectious Disease Dx tests.</title>
        <authorList>
            <person name="Minogue T."/>
            <person name="Wolcott M."/>
            <person name="Wasieloski L."/>
            <person name="Aguilar W."/>
            <person name="Moore D."/>
            <person name="Jaissle J."/>
            <person name="Tallon L."/>
            <person name="Sadzewicz L."/>
            <person name="Zhao X."/>
            <person name="Boylan J."/>
            <person name="Ott S."/>
            <person name="Bowen H."/>
            <person name="Vavikolanu K."/>
            <person name="Mehta A."/>
            <person name="Aluvathingal J."/>
            <person name="Nadendla S."/>
            <person name="Yan Y."/>
            <person name="Sichtig H."/>
        </authorList>
    </citation>
    <scope>NUCLEOTIDE SEQUENCE [LARGE SCALE GENOMIC DNA]</scope>
    <source>
        <strain evidence="2 3">FDAARGOS_1272</strain>
    </source>
</reference>
<evidence type="ECO:0000256" key="1">
    <source>
        <dbReference type="SAM" id="SignalP"/>
    </source>
</evidence>
<dbReference type="Proteomes" id="UP000625568">
    <property type="component" value="Chromosome 1"/>
</dbReference>
<feature type="signal peptide" evidence="1">
    <location>
        <begin position="1"/>
        <end position="23"/>
    </location>
</feature>
<dbReference type="InterPro" id="IPR025421">
    <property type="entry name" value="DUF4148"/>
</dbReference>
<dbReference type="EMBL" id="CP069482">
    <property type="protein sequence ID" value="QRO76690.1"/>
    <property type="molecule type" value="Genomic_DNA"/>
</dbReference>
<dbReference type="AlphaFoldDB" id="A0A892I6Z8"/>